<feature type="transmembrane region" description="Helical" evidence="5">
    <location>
        <begin position="6"/>
        <end position="26"/>
    </location>
</feature>
<dbReference type="EMBL" id="LCAB01000013">
    <property type="protein sequence ID" value="KKR82418.1"/>
    <property type="molecule type" value="Genomic_DNA"/>
</dbReference>
<evidence type="ECO:0000259" key="6">
    <source>
        <dbReference type="PROSITE" id="PS50926"/>
    </source>
</evidence>
<keyword evidence="3" id="KW-0378">Hydrolase</keyword>
<proteinExistence type="predicted"/>
<feature type="domain" description="TRAM" evidence="6">
    <location>
        <begin position="244"/>
        <end position="310"/>
    </location>
</feature>
<evidence type="ECO:0000256" key="2">
    <source>
        <dbReference type="ARBA" id="ARBA00022722"/>
    </source>
</evidence>
<sequence>MFMSNFRFWGTIISALVLGLIGYFLGGIFPSFSGQTRYFLSLLGVLIGLLTFSQLTAWVIRTATHLAAEMVVKIASEVINQFTHLASRGWSLLPSTPLKPSSSNSDFQSVQKGLQGAVILDTSSIIDGRVLDVVKSGFISGILLVPNFVLIELQQVADSADSLKRARGRRGFEVIEHLKKVEGVKLEIWDKDLAGKIVDDKLIRLGKILHGRILTCDFNLNRVASLSGVRVLNLNELSNALKALPIPGEKLEIKIVHQGKDKNQGVGYLSDGTMVVVKEAVAFMGQEVEVEVSKIIQGPAGRMIFGVVSRE</sequence>
<protein>
    <submittedName>
        <fullName evidence="7">PilT protein domain protein</fullName>
    </submittedName>
</protein>
<keyword evidence="5" id="KW-0472">Membrane</keyword>
<evidence type="ECO:0000256" key="5">
    <source>
        <dbReference type="SAM" id="Phobius"/>
    </source>
</evidence>
<keyword evidence="2" id="KW-0540">Nuclease</keyword>
<dbReference type="PATRIC" id="fig|1618424.3.peg.966"/>
<dbReference type="GO" id="GO:0004518">
    <property type="term" value="F:nuclease activity"/>
    <property type="evidence" value="ECO:0007669"/>
    <property type="project" value="UniProtKB-KW"/>
</dbReference>
<dbReference type="SMART" id="SM00670">
    <property type="entry name" value="PINc"/>
    <property type="match status" value="1"/>
</dbReference>
<dbReference type="Pfam" id="PF01938">
    <property type="entry name" value="TRAM"/>
    <property type="match status" value="1"/>
</dbReference>
<keyword evidence="5" id="KW-1133">Transmembrane helix</keyword>
<dbReference type="Gene3D" id="3.40.50.1010">
    <property type="entry name" value="5'-nuclease"/>
    <property type="match status" value="1"/>
</dbReference>
<evidence type="ECO:0000256" key="1">
    <source>
        <dbReference type="ARBA" id="ARBA00001946"/>
    </source>
</evidence>
<dbReference type="Proteomes" id="UP000034601">
    <property type="component" value="Unassembled WGS sequence"/>
</dbReference>
<comment type="caution">
    <text evidence="7">The sequence shown here is derived from an EMBL/GenBank/DDBJ whole genome shotgun (WGS) entry which is preliminary data.</text>
</comment>
<dbReference type="PANTHER" id="PTHR11603">
    <property type="entry name" value="AAA FAMILY ATPASE"/>
    <property type="match status" value="1"/>
</dbReference>
<dbReference type="PROSITE" id="PS50926">
    <property type="entry name" value="TRAM"/>
    <property type="match status" value="1"/>
</dbReference>
<name>A0A0G0U005_9BACT</name>
<accession>A0A0G0U005</accession>
<organism evidence="7 8">
    <name type="scientific">Candidatus Daviesbacteria bacterium GW2011_GWA2_40_9</name>
    <dbReference type="NCBI Taxonomy" id="1618424"/>
    <lineage>
        <taxon>Bacteria</taxon>
        <taxon>Candidatus Daviesiibacteriota</taxon>
    </lineage>
</organism>
<gene>
    <name evidence="7" type="ORF">UU29_C0013G0006</name>
</gene>
<dbReference type="InterPro" id="IPR002792">
    <property type="entry name" value="TRAM_dom"/>
</dbReference>
<feature type="transmembrane region" description="Helical" evidence="5">
    <location>
        <begin position="38"/>
        <end position="60"/>
    </location>
</feature>
<evidence type="ECO:0000256" key="3">
    <source>
        <dbReference type="ARBA" id="ARBA00022801"/>
    </source>
</evidence>
<evidence type="ECO:0000313" key="7">
    <source>
        <dbReference type="EMBL" id="KKR82418.1"/>
    </source>
</evidence>
<evidence type="ECO:0000313" key="8">
    <source>
        <dbReference type="Proteomes" id="UP000034601"/>
    </source>
</evidence>
<dbReference type="InterPro" id="IPR052041">
    <property type="entry name" value="Nucleic_acid_metab_PIN/TRAM"/>
</dbReference>
<evidence type="ECO:0000256" key="4">
    <source>
        <dbReference type="ARBA" id="ARBA00022842"/>
    </source>
</evidence>
<dbReference type="SUPFAM" id="SSF88723">
    <property type="entry name" value="PIN domain-like"/>
    <property type="match status" value="1"/>
</dbReference>
<dbReference type="AlphaFoldDB" id="A0A0G0U005"/>
<dbReference type="InterPro" id="IPR029060">
    <property type="entry name" value="PIN-like_dom_sf"/>
</dbReference>
<dbReference type="PANTHER" id="PTHR11603:SF147">
    <property type="entry name" value="MEMBRANE PROTEIN"/>
    <property type="match status" value="1"/>
</dbReference>
<comment type="cofactor">
    <cofactor evidence="1">
        <name>Mg(2+)</name>
        <dbReference type="ChEBI" id="CHEBI:18420"/>
    </cofactor>
</comment>
<keyword evidence="4" id="KW-0460">Magnesium</keyword>
<dbReference type="GO" id="GO:0016787">
    <property type="term" value="F:hydrolase activity"/>
    <property type="evidence" value="ECO:0007669"/>
    <property type="project" value="UniProtKB-KW"/>
</dbReference>
<dbReference type="InterPro" id="IPR002716">
    <property type="entry name" value="PIN_dom"/>
</dbReference>
<keyword evidence="5" id="KW-0812">Transmembrane</keyword>
<dbReference type="CDD" id="cd09877">
    <property type="entry name" value="PIN_YacL-like"/>
    <property type="match status" value="1"/>
</dbReference>
<reference evidence="7 8" key="1">
    <citation type="journal article" date="2015" name="Nature">
        <title>rRNA introns, odd ribosomes, and small enigmatic genomes across a large radiation of phyla.</title>
        <authorList>
            <person name="Brown C.T."/>
            <person name="Hug L.A."/>
            <person name="Thomas B.C."/>
            <person name="Sharon I."/>
            <person name="Castelle C.J."/>
            <person name="Singh A."/>
            <person name="Wilkins M.J."/>
            <person name="Williams K.H."/>
            <person name="Banfield J.F."/>
        </authorList>
    </citation>
    <scope>NUCLEOTIDE SEQUENCE [LARGE SCALE GENOMIC DNA]</scope>
</reference>